<dbReference type="STRING" id="578462.A0A0L0SU15"/>
<feature type="region of interest" description="Disordered" evidence="3">
    <location>
        <begin position="130"/>
        <end position="163"/>
    </location>
</feature>
<keyword evidence="2" id="KW-0560">Oxidoreductase</keyword>
<dbReference type="Pfam" id="PF08546">
    <property type="entry name" value="ApbA_C"/>
    <property type="match status" value="1"/>
</dbReference>
<organism evidence="5 6">
    <name type="scientific">Allomyces macrogynus (strain ATCC 38327)</name>
    <name type="common">Allomyces javanicus var. macrogynus</name>
    <dbReference type="NCBI Taxonomy" id="578462"/>
    <lineage>
        <taxon>Eukaryota</taxon>
        <taxon>Fungi</taxon>
        <taxon>Fungi incertae sedis</taxon>
        <taxon>Blastocladiomycota</taxon>
        <taxon>Blastocladiomycetes</taxon>
        <taxon>Blastocladiales</taxon>
        <taxon>Blastocladiaceae</taxon>
        <taxon>Allomyces</taxon>
    </lineage>
</organism>
<accession>A0A0L0SU15</accession>
<dbReference type="GO" id="GO:0008677">
    <property type="term" value="F:2-dehydropantoate 2-reductase activity"/>
    <property type="evidence" value="ECO:0007669"/>
    <property type="project" value="TreeGrafter"/>
</dbReference>
<dbReference type="GO" id="GO:0005737">
    <property type="term" value="C:cytoplasm"/>
    <property type="evidence" value="ECO:0007669"/>
    <property type="project" value="TreeGrafter"/>
</dbReference>
<protein>
    <submittedName>
        <fullName evidence="5">2-dehydropantoate 2-reductase</fullName>
    </submittedName>
</protein>
<dbReference type="OrthoDB" id="73846at2759"/>
<evidence type="ECO:0000256" key="2">
    <source>
        <dbReference type="ARBA" id="ARBA00023002"/>
    </source>
</evidence>
<dbReference type="AlphaFoldDB" id="A0A0L0SU15"/>
<reference evidence="6" key="2">
    <citation type="submission" date="2009-11" db="EMBL/GenBank/DDBJ databases">
        <title>The Genome Sequence of Allomyces macrogynus strain ATCC 38327.</title>
        <authorList>
            <consortium name="The Broad Institute Genome Sequencing Platform"/>
            <person name="Russ C."/>
            <person name="Cuomo C."/>
            <person name="Shea T."/>
            <person name="Young S.K."/>
            <person name="Zeng Q."/>
            <person name="Koehrsen M."/>
            <person name="Haas B."/>
            <person name="Borodovsky M."/>
            <person name="Guigo R."/>
            <person name="Alvarado L."/>
            <person name="Berlin A."/>
            <person name="Borenstein D."/>
            <person name="Chen Z."/>
            <person name="Engels R."/>
            <person name="Freedman E."/>
            <person name="Gellesch M."/>
            <person name="Goldberg J."/>
            <person name="Griggs A."/>
            <person name="Gujja S."/>
            <person name="Heiman D."/>
            <person name="Hepburn T."/>
            <person name="Howarth C."/>
            <person name="Jen D."/>
            <person name="Larson L."/>
            <person name="Lewis B."/>
            <person name="Mehta T."/>
            <person name="Park D."/>
            <person name="Pearson M."/>
            <person name="Roberts A."/>
            <person name="Saif S."/>
            <person name="Shenoy N."/>
            <person name="Sisk P."/>
            <person name="Stolte C."/>
            <person name="Sykes S."/>
            <person name="Walk T."/>
            <person name="White J."/>
            <person name="Yandava C."/>
            <person name="Burger G."/>
            <person name="Gray M.W."/>
            <person name="Holland P.W.H."/>
            <person name="King N."/>
            <person name="Lang F.B.F."/>
            <person name="Roger A.J."/>
            <person name="Ruiz-Trillo I."/>
            <person name="Lander E."/>
            <person name="Nusbaum C."/>
        </authorList>
    </citation>
    <scope>NUCLEOTIDE SEQUENCE [LARGE SCALE GENOMIC DNA]</scope>
    <source>
        <strain evidence="6">ATCC 38327</strain>
    </source>
</reference>
<evidence type="ECO:0000313" key="5">
    <source>
        <dbReference type="EMBL" id="KNE65829.1"/>
    </source>
</evidence>
<dbReference type="PANTHER" id="PTHR43765:SF2">
    <property type="entry name" value="2-DEHYDROPANTOATE 2-REDUCTASE"/>
    <property type="match status" value="1"/>
</dbReference>
<dbReference type="InterPro" id="IPR013328">
    <property type="entry name" value="6PGD_dom2"/>
</dbReference>
<dbReference type="EMBL" id="GG745348">
    <property type="protein sequence ID" value="KNE65829.1"/>
    <property type="molecule type" value="Genomic_DNA"/>
</dbReference>
<dbReference type="Gene3D" id="1.10.1040.10">
    <property type="entry name" value="N-(1-d-carboxylethyl)-l-norvaline Dehydrogenase, domain 2"/>
    <property type="match status" value="1"/>
</dbReference>
<dbReference type="Proteomes" id="UP000054350">
    <property type="component" value="Unassembled WGS sequence"/>
</dbReference>
<evidence type="ECO:0000259" key="4">
    <source>
        <dbReference type="Pfam" id="PF08546"/>
    </source>
</evidence>
<evidence type="ECO:0000256" key="1">
    <source>
        <dbReference type="ARBA" id="ARBA00022857"/>
    </source>
</evidence>
<evidence type="ECO:0000313" key="6">
    <source>
        <dbReference type="Proteomes" id="UP000054350"/>
    </source>
</evidence>
<evidence type="ECO:0000256" key="3">
    <source>
        <dbReference type="SAM" id="MobiDB-lite"/>
    </source>
</evidence>
<keyword evidence="6" id="KW-1185">Reference proteome</keyword>
<dbReference type="PANTHER" id="PTHR43765">
    <property type="entry name" value="2-DEHYDROPANTOATE 2-REDUCTASE-RELATED"/>
    <property type="match status" value="1"/>
</dbReference>
<gene>
    <name evidence="5" type="ORF">AMAG_19220</name>
</gene>
<dbReference type="InterPro" id="IPR050838">
    <property type="entry name" value="Ketopantoate_reductase"/>
</dbReference>
<feature type="domain" description="Ketopantoate reductase C-terminal" evidence="4">
    <location>
        <begin position="5"/>
        <end position="125"/>
    </location>
</feature>
<dbReference type="InterPro" id="IPR013752">
    <property type="entry name" value="KPA_reductase"/>
</dbReference>
<reference evidence="5 6" key="1">
    <citation type="submission" date="2009-11" db="EMBL/GenBank/DDBJ databases">
        <title>Annotation of Allomyces macrogynus ATCC 38327.</title>
        <authorList>
            <consortium name="The Broad Institute Genome Sequencing Platform"/>
            <person name="Russ C."/>
            <person name="Cuomo C."/>
            <person name="Burger G."/>
            <person name="Gray M.W."/>
            <person name="Holland P.W.H."/>
            <person name="King N."/>
            <person name="Lang F.B.F."/>
            <person name="Roger A.J."/>
            <person name="Ruiz-Trillo I."/>
            <person name="Young S.K."/>
            <person name="Zeng Q."/>
            <person name="Gargeya S."/>
            <person name="Fitzgerald M."/>
            <person name="Haas B."/>
            <person name="Abouelleil A."/>
            <person name="Alvarado L."/>
            <person name="Arachchi H.M."/>
            <person name="Berlin A."/>
            <person name="Chapman S.B."/>
            <person name="Gearin G."/>
            <person name="Goldberg J."/>
            <person name="Griggs A."/>
            <person name="Gujja S."/>
            <person name="Hansen M."/>
            <person name="Heiman D."/>
            <person name="Howarth C."/>
            <person name="Larimer J."/>
            <person name="Lui A."/>
            <person name="MacDonald P.J.P."/>
            <person name="McCowen C."/>
            <person name="Montmayeur A."/>
            <person name="Murphy C."/>
            <person name="Neiman D."/>
            <person name="Pearson M."/>
            <person name="Priest M."/>
            <person name="Roberts A."/>
            <person name="Saif S."/>
            <person name="Shea T."/>
            <person name="Sisk P."/>
            <person name="Stolte C."/>
            <person name="Sykes S."/>
            <person name="Wortman J."/>
            <person name="Nusbaum C."/>
            <person name="Birren B."/>
        </authorList>
    </citation>
    <scope>NUCLEOTIDE SEQUENCE [LARGE SCALE GENOMIC DNA]</scope>
    <source>
        <strain evidence="5 6">ATCC 38327</strain>
    </source>
</reference>
<dbReference type="GO" id="GO:0050661">
    <property type="term" value="F:NADP binding"/>
    <property type="evidence" value="ECO:0007669"/>
    <property type="project" value="TreeGrafter"/>
</dbReference>
<name>A0A0L0SU15_ALLM3</name>
<proteinExistence type="predicted"/>
<dbReference type="SUPFAM" id="SSF48179">
    <property type="entry name" value="6-phosphogluconate dehydrogenase C-terminal domain-like"/>
    <property type="match status" value="1"/>
</dbReference>
<dbReference type="VEuPathDB" id="FungiDB:AMAG_19220"/>
<keyword evidence="1" id="KW-0521">NADP</keyword>
<dbReference type="InterPro" id="IPR008927">
    <property type="entry name" value="6-PGluconate_DH-like_C_sf"/>
</dbReference>
<sequence length="163" mass="17413">MQCVLLRKLAVNAVINPLTAVYRVRNGALVATPSLAAEMAALTREIAAIVRAQFPTACLNLHDPDQLLATVTHVCHLTARNWSSMYVDATTLGHTTEISYIAGPLLAWARQHGVPHPHLAALADEILNAAPPRAAPTRSRATNPASPTRRAPHAAAAATERKE</sequence>